<dbReference type="EMBL" id="RWGY01000013">
    <property type="protein sequence ID" value="TVU25637.1"/>
    <property type="molecule type" value="Genomic_DNA"/>
</dbReference>
<gene>
    <name evidence="2" type="ORF">EJB05_28141</name>
</gene>
<evidence type="ECO:0000256" key="1">
    <source>
        <dbReference type="ARBA" id="ARBA00009431"/>
    </source>
</evidence>
<reference evidence="2 3" key="1">
    <citation type="journal article" date="2019" name="Sci. Rep.">
        <title>A high-quality genome of Eragrostis curvula grass provides insights into Poaceae evolution and supports new strategies to enhance forage quality.</title>
        <authorList>
            <person name="Carballo J."/>
            <person name="Santos B.A.C.M."/>
            <person name="Zappacosta D."/>
            <person name="Garbus I."/>
            <person name="Selva J.P."/>
            <person name="Gallo C.A."/>
            <person name="Diaz A."/>
            <person name="Albertini E."/>
            <person name="Caccamo M."/>
            <person name="Echenique V."/>
        </authorList>
    </citation>
    <scope>NUCLEOTIDE SEQUENCE [LARGE SCALE GENOMIC DNA]</scope>
    <source>
        <strain evidence="3">cv. Victoria</strain>
        <tissue evidence="2">Leaf</tissue>
    </source>
</reference>
<comment type="caution">
    <text evidence="2">The sequence shown here is derived from an EMBL/GenBank/DDBJ whole genome shotgun (WGS) entry which is preliminary data.</text>
</comment>
<protein>
    <recommendedName>
        <fullName evidence="4">Serine carboxypeptidase-like 19</fullName>
    </recommendedName>
</protein>
<organism evidence="2 3">
    <name type="scientific">Eragrostis curvula</name>
    <name type="common">weeping love grass</name>
    <dbReference type="NCBI Taxonomy" id="38414"/>
    <lineage>
        <taxon>Eukaryota</taxon>
        <taxon>Viridiplantae</taxon>
        <taxon>Streptophyta</taxon>
        <taxon>Embryophyta</taxon>
        <taxon>Tracheophyta</taxon>
        <taxon>Spermatophyta</taxon>
        <taxon>Magnoliopsida</taxon>
        <taxon>Liliopsida</taxon>
        <taxon>Poales</taxon>
        <taxon>Poaceae</taxon>
        <taxon>PACMAD clade</taxon>
        <taxon>Chloridoideae</taxon>
        <taxon>Eragrostideae</taxon>
        <taxon>Eragrostidinae</taxon>
        <taxon>Eragrostis</taxon>
    </lineage>
</organism>
<dbReference type="PRINTS" id="PR00724">
    <property type="entry name" value="CRBOXYPTASEC"/>
</dbReference>
<evidence type="ECO:0008006" key="4">
    <source>
        <dbReference type="Google" id="ProtNLM"/>
    </source>
</evidence>
<dbReference type="InterPro" id="IPR029058">
    <property type="entry name" value="AB_hydrolase_fold"/>
</dbReference>
<dbReference type="GO" id="GO:0006508">
    <property type="term" value="P:proteolysis"/>
    <property type="evidence" value="ECO:0007669"/>
    <property type="project" value="InterPro"/>
</dbReference>
<dbReference type="Gramene" id="TVU25637">
    <property type="protein sequence ID" value="TVU25637"/>
    <property type="gene ID" value="EJB05_28141"/>
</dbReference>
<dbReference type="OrthoDB" id="443318at2759"/>
<feature type="non-terminal residue" evidence="2">
    <location>
        <position position="1"/>
    </location>
</feature>
<dbReference type="SUPFAM" id="SSF53474">
    <property type="entry name" value="alpha/beta-Hydrolases"/>
    <property type="match status" value="1"/>
</dbReference>
<evidence type="ECO:0000313" key="2">
    <source>
        <dbReference type="EMBL" id="TVU25637.1"/>
    </source>
</evidence>
<keyword evidence="3" id="KW-1185">Reference proteome</keyword>
<dbReference type="GO" id="GO:0016747">
    <property type="term" value="F:acyltransferase activity, transferring groups other than amino-acyl groups"/>
    <property type="evidence" value="ECO:0007669"/>
    <property type="project" value="TreeGrafter"/>
</dbReference>
<dbReference type="PANTHER" id="PTHR11802">
    <property type="entry name" value="SERINE PROTEASE FAMILY S10 SERINE CARBOXYPEPTIDASE"/>
    <property type="match status" value="1"/>
</dbReference>
<dbReference type="PANTHER" id="PTHR11802:SF46">
    <property type="entry name" value="CARBOXYPEPTIDASE"/>
    <property type="match status" value="1"/>
</dbReference>
<dbReference type="AlphaFoldDB" id="A0A5J9UR22"/>
<sequence>MTVAGAVYIEVDEEYGTELFYYFVESEGDSSHDPIILWLTGGDRCSVLSGLAFEIGPFKFVVEPYDGGVPRLQYNPYTWTKVASIIFVDWPVGAGFSFSRITRGYDVGFGDIPSTQHLKKFLTKWFDERPEYLANPFYIGADSIAGKISSLDSSPIPTYRSGGGGREEVAMTDRERATTLDSNPATGEIIDTNSRVPFAHGLGIISDQIYERIMWQCQGEDYTHPKEALCGEALASFNYIFDHVISKPHVLYPRCIYASPNPNYGIASRNILMEEMKLLHNPPPRPSINCMSYGPYLSYYWANNDATRDALGIKKHWRVAEVPRDIKSSIEYHRNVTSKGYRSLVYSGDHDIVIPFPGTQTWVRSLNFSIVDDWRAWHVDGQSAGFTISYSNNMTFATIKDGGHTAPEYQPERCFAMIQRWISGKPL</sequence>
<dbReference type="Pfam" id="PF00450">
    <property type="entry name" value="Peptidase_S10"/>
    <property type="match status" value="1"/>
</dbReference>
<dbReference type="GO" id="GO:0019748">
    <property type="term" value="P:secondary metabolic process"/>
    <property type="evidence" value="ECO:0007669"/>
    <property type="project" value="TreeGrafter"/>
</dbReference>
<dbReference type="InterPro" id="IPR001563">
    <property type="entry name" value="Peptidase_S10"/>
</dbReference>
<accession>A0A5J9UR22</accession>
<name>A0A5J9UR22_9POAL</name>
<proteinExistence type="inferred from homology"/>
<comment type="similarity">
    <text evidence="1">Belongs to the peptidase S10 family.</text>
</comment>
<dbReference type="GO" id="GO:0004185">
    <property type="term" value="F:serine-type carboxypeptidase activity"/>
    <property type="evidence" value="ECO:0007669"/>
    <property type="project" value="InterPro"/>
</dbReference>
<dbReference type="Proteomes" id="UP000324897">
    <property type="component" value="Chromosome 2"/>
</dbReference>
<dbReference type="Gene3D" id="3.40.50.1820">
    <property type="entry name" value="alpha/beta hydrolase"/>
    <property type="match status" value="1"/>
</dbReference>
<evidence type="ECO:0000313" key="3">
    <source>
        <dbReference type="Proteomes" id="UP000324897"/>
    </source>
</evidence>